<dbReference type="GO" id="GO:0003924">
    <property type="term" value="F:GTPase activity"/>
    <property type="evidence" value="ECO:0007669"/>
    <property type="project" value="InterPro"/>
</dbReference>
<dbReference type="PANTHER" id="PTHR11711">
    <property type="entry name" value="ADP RIBOSYLATION FACTOR-RELATED"/>
    <property type="match status" value="1"/>
</dbReference>
<dbReference type="EMBL" id="CALTRL010005721">
    <property type="protein sequence ID" value="CAH7685384.1"/>
    <property type="molecule type" value="Genomic_DNA"/>
</dbReference>
<keyword evidence="5" id="KW-1185">Reference proteome</keyword>
<evidence type="ECO:0000256" key="2">
    <source>
        <dbReference type="ARBA" id="ARBA00023134"/>
    </source>
</evidence>
<feature type="non-terminal residue" evidence="4">
    <location>
        <position position="1"/>
    </location>
</feature>
<dbReference type="Pfam" id="PF00025">
    <property type="entry name" value="Arf"/>
    <property type="match status" value="1"/>
</dbReference>
<feature type="non-terminal residue" evidence="4">
    <location>
        <position position="87"/>
    </location>
</feature>
<evidence type="ECO:0000256" key="1">
    <source>
        <dbReference type="ARBA" id="ARBA00022741"/>
    </source>
</evidence>
<sequence length="87" mass="9549">RCYYAITQAMIDVVDSNIRDQLPIIKAELSATLSEDELKDAKLFVLKNTQDQLNTITPAQVSEVLGATVDSLSPELSNKAYCICNGE</sequence>
<name>A0AAV0BFS0_PHAPC</name>
<reference evidence="4" key="1">
    <citation type="submission" date="2022-06" db="EMBL/GenBank/DDBJ databases">
        <authorList>
            <consortium name="SYNGENTA / RWTH Aachen University"/>
        </authorList>
    </citation>
    <scope>NUCLEOTIDE SEQUENCE</scope>
</reference>
<keyword evidence="1 3" id="KW-0547">Nucleotide-binding</keyword>
<feature type="binding site" evidence="3">
    <location>
        <begin position="48"/>
        <end position="51"/>
    </location>
    <ligand>
        <name>GTP</name>
        <dbReference type="ChEBI" id="CHEBI:37565"/>
    </ligand>
</feature>
<gene>
    <name evidence="4" type="ORF">PPACK8108_LOCUS19899</name>
</gene>
<dbReference type="InterPro" id="IPR006689">
    <property type="entry name" value="Small_GTPase_ARF/SAR"/>
</dbReference>
<dbReference type="AlphaFoldDB" id="A0AAV0BFS0"/>
<dbReference type="InterPro" id="IPR027417">
    <property type="entry name" value="P-loop_NTPase"/>
</dbReference>
<evidence type="ECO:0000256" key="3">
    <source>
        <dbReference type="PIRSR" id="PIRSR606689-1"/>
    </source>
</evidence>
<evidence type="ECO:0000313" key="5">
    <source>
        <dbReference type="Proteomes" id="UP001153365"/>
    </source>
</evidence>
<organism evidence="4 5">
    <name type="scientific">Phakopsora pachyrhizi</name>
    <name type="common">Asian soybean rust disease fungus</name>
    <dbReference type="NCBI Taxonomy" id="170000"/>
    <lineage>
        <taxon>Eukaryota</taxon>
        <taxon>Fungi</taxon>
        <taxon>Dikarya</taxon>
        <taxon>Basidiomycota</taxon>
        <taxon>Pucciniomycotina</taxon>
        <taxon>Pucciniomycetes</taxon>
        <taxon>Pucciniales</taxon>
        <taxon>Phakopsoraceae</taxon>
        <taxon>Phakopsora</taxon>
    </lineage>
</organism>
<evidence type="ECO:0000313" key="4">
    <source>
        <dbReference type="EMBL" id="CAH7685384.1"/>
    </source>
</evidence>
<proteinExistence type="predicted"/>
<keyword evidence="2 3" id="KW-0342">GTP-binding</keyword>
<dbReference type="InterPro" id="IPR024156">
    <property type="entry name" value="Small_GTPase_ARF"/>
</dbReference>
<dbReference type="GO" id="GO:0005525">
    <property type="term" value="F:GTP binding"/>
    <property type="evidence" value="ECO:0007669"/>
    <property type="project" value="UniProtKB-KW"/>
</dbReference>
<comment type="caution">
    <text evidence="4">The sequence shown here is derived from an EMBL/GenBank/DDBJ whole genome shotgun (WGS) entry which is preliminary data.</text>
</comment>
<dbReference type="Gene3D" id="3.40.50.300">
    <property type="entry name" value="P-loop containing nucleotide triphosphate hydrolases"/>
    <property type="match status" value="1"/>
</dbReference>
<dbReference type="Proteomes" id="UP001153365">
    <property type="component" value="Unassembled WGS sequence"/>
</dbReference>
<accession>A0AAV0BFS0</accession>
<protein>
    <submittedName>
        <fullName evidence="4">Uncharacterized protein</fullName>
    </submittedName>
</protein>